<proteinExistence type="predicted"/>
<sequence length="174" mass="17816">MQFSVALIASFVALAIAAPIEAPLAKRVGILSTKTYDEISISGGTAGDAQAEAIAALTNNGAIDINDLSNVDAADIAFWGSVNNIGNDAEKGAFNPAIEAATGDEKRALTNGKIKNKVLKLEATILELGAQAAQGEDTAAKMAAEQKKLDKNIALDKKAAGQPSTALTFDASTD</sequence>
<dbReference type="RefSeq" id="XP_007289771.1">
    <property type="nucleotide sequence ID" value="XM_007289709.1"/>
</dbReference>
<dbReference type="OrthoDB" id="2151417at2759"/>
<dbReference type="PANTHER" id="PTHR38849:SF1">
    <property type="entry name" value="SMALL SECRETED PROTEIN"/>
    <property type="match status" value="1"/>
</dbReference>
<dbReference type="KEGG" id="mbe:MBM_01882"/>
<evidence type="ECO:0000313" key="3">
    <source>
        <dbReference type="Proteomes" id="UP000006753"/>
    </source>
</evidence>
<feature type="signal peptide" evidence="1">
    <location>
        <begin position="1"/>
        <end position="17"/>
    </location>
</feature>
<dbReference type="HOGENOM" id="CLU_095023_2_0_1"/>
<dbReference type="EMBL" id="JH921430">
    <property type="protein sequence ID" value="EKD19930.1"/>
    <property type="molecule type" value="Genomic_DNA"/>
</dbReference>
<dbReference type="AlphaFoldDB" id="K1WQK9"/>
<dbReference type="InParanoid" id="K1WQK9"/>
<organism evidence="2 3">
    <name type="scientific">Marssonina brunnea f. sp. multigermtubi (strain MB_m1)</name>
    <name type="common">Marssonina leaf spot fungus</name>
    <dbReference type="NCBI Taxonomy" id="1072389"/>
    <lineage>
        <taxon>Eukaryota</taxon>
        <taxon>Fungi</taxon>
        <taxon>Dikarya</taxon>
        <taxon>Ascomycota</taxon>
        <taxon>Pezizomycotina</taxon>
        <taxon>Leotiomycetes</taxon>
        <taxon>Helotiales</taxon>
        <taxon>Drepanopezizaceae</taxon>
        <taxon>Drepanopeziza</taxon>
    </lineage>
</organism>
<accession>K1WQK9</accession>
<protein>
    <recommendedName>
        <fullName evidence="4">Small secreted protein</fullName>
    </recommendedName>
</protein>
<keyword evidence="3" id="KW-1185">Reference proteome</keyword>
<dbReference type="Proteomes" id="UP000006753">
    <property type="component" value="Unassembled WGS sequence"/>
</dbReference>
<gene>
    <name evidence="2" type="ORF">MBM_01882</name>
</gene>
<dbReference type="GeneID" id="18757817"/>
<feature type="chain" id="PRO_5003854892" description="Small secreted protein" evidence="1">
    <location>
        <begin position="18"/>
        <end position="174"/>
    </location>
</feature>
<evidence type="ECO:0000313" key="2">
    <source>
        <dbReference type="EMBL" id="EKD19930.1"/>
    </source>
</evidence>
<keyword evidence="1" id="KW-0732">Signal</keyword>
<dbReference type="PANTHER" id="PTHR38849">
    <property type="entry name" value="SMALL SECRETED PROTEIN"/>
    <property type="match status" value="1"/>
</dbReference>
<evidence type="ECO:0000256" key="1">
    <source>
        <dbReference type="SAM" id="SignalP"/>
    </source>
</evidence>
<name>K1WQK9_MARBU</name>
<dbReference type="OMA" id="MYFQSFA"/>
<reference evidence="2 3" key="1">
    <citation type="journal article" date="2012" name="BMC Genomics">
        <title>Sequencing the genome of Marssonina brunnea reveals fungus-poplar co-evolution.</title>
        <authorList>
            <person name="Zhu S."/>
            <person name="Cao Y.-Z."/>
            <person name="Jiang C."/>
            <person name="Tan B.-Y."/>
            <person name="Wang Z."/>
            <person name="Feng S."/>
            <person name="Zhang L."/>
            <person name="Su X.-H."/>
            <person name="Brejova B."/>
            <person name="Vinar T."/>
            <person name="Xu M."/>
            <person name="Wang M.-X."/>
            <person name="Zhang S.-G."/>
            <person name="Huang M.-R."/>
            <person name="Wu R."/>
            <person name="Zhou Y."/>
        </authorList>
    </citation>
    <scope>NUCLEOTIDE SEQUENCE [LARGE SCALE GENOMIC DNA]</scope>
    <source>
        <strain evidence="2 3">MB_m1</strain>
    </source>
</reference>
<evidence type="ECO:0008006" key="4">
    <source>
        <dbReference type="Google" id="ProtNLM"/>
    </source>
</evidence>
<dbReference type="eggNOG" id="ENOG502SA5Y">
    <property type="taxonomic scope" value="Eukaryota"/>
</dbReference>